<dbReference type="RefSeq" id="WP_092152945.1">
    <property type="nucleotide sequence ID" value="NZ_FNBX01000003.1"/>
</dbReference>
<dbReference type="Pfam" id="PF04344">
    <property type="entry name" value="CheZ"/>
    <property type="match status" value="1"/>
</dbReference>
<dbReference type="GO" id="GO:0009288">
    <property type="term" value="C:bacterial-type flagellum"/>
    <property type="evidence" value="ECO:0007669"/>
    <property type="project" value="InterPro"/>
</dbReference>
<dbReference type="GO" id="GO:0003824">
    <property type="term" value="F:catalytic activity"/>
    <property type="evidence" value="ECO:0007669"/>
    <property type="project" value="InterPro"/>
</dbReference>
<organism evidence="1 2">
    <name type="scientific">Desulfovibrio legallii</name>
    <dbReference type="NCBI Taxonomy" id="571438"/>
    <lineage>
        <taxon>Bacteria</taxon>
        <taxon>Pseudomonadati</taxon>
        <taxon>Thermodesulfobacteriota</taxon>
        <taxon>Desulfovibrionia</taxon>
        <taxon>Desulfovibrionales</taxon>
        <taxon>Desulfovibrionaceae</taxon>
        <taxon>Desulfovibrio</taxon>
    </lineage>
</organism>
<dbReference type="InterPro" id="IPR007439">
    <property type="entry name" value="Chemotax_Pase_CheZ"/>
</dbReference>
<protein>
    <submittedName>
        <fullName evidence="1">Chemotaxis protein CheZ</fullName>
    </submittedName>
</protein>
<dbReference type="GO" id="GO:0050920">
    <property type="term" value="P:regulation of chemotaxis"/>
    <property type="evidence" value="ECO:0007669"/>
    <property type="project" value="InterPro"/>
</dbReference>
<dbReference type="AlphaFoldDB" id="A0A1G7K052"/>
<proteinExistence type="predicted"/>
<dbReference type="OrthoDB" id="5455460at2"/>
<dbReference type="Gene3D" id="1.10.287.500">
    <property type="entry name" value="Helix hairpin bin"/>
    <property type="match status" value="1"/>
</dbReference>
<evidence type="ECO:0000313" key="1">
    <source>
        <dbReference type="EMBL" id="SDF30371.1"/>
    </source>
</evidence>
<name>A0A1G7K052_9BACT</name>
<sequence length="210" mass="23096">MSDQPSEPAVYKQLTADMRQGLRDIYRQIYTASKDQPLPGPATDALFHEASDQLDEVLKATESATMSIMEIVERHLDLQAQNTELLAAVRQGTATPSQVHMLEENNSRLGDDLTTLLTTLSFQDITGQRIKRVVDSLNQIESTVVELYISSGLMLEGAENSPQKTAAELRDEAAKALKAFHQRRQAALKGPDKNGISQSAIDDMLAQLGM</sequence>
<evidence type="ECO:0000313" key="2">
    <source>
        <dbReference type="Proteomes" id="UP000199355"/>
    </source>
</evidence>
<gene>
    <name evidence="1" type="ORF">SAMN05192586_103198</name>
</gene>
<accession>A0A1G7K052</accession>
<keyword evidence="2" id="KW-1185">Reference proteome</keyword>
<dbReference type="SUPFAM" id="SSF75708">
    <property type="entry name" value="Chemotaxis phosphatase CheZ"/>
    <property type="match status" value="1"/>
</dbReference>
<dbReference type="Proteomes" id="UP000199355">
    <property type="component" value="Unassembled WGS sequence"/>
</dbReference>
<dbReference type="STRING" id="571438.SAMN05192586_103198"/>
<reference evidence="2" key="1">
    <citation type="submission" date="2016-10" db="EMBL/GenBank/DDBJ databases">
        <authorList>
            <person name="Varghese N."/>
            <person name="Submissions S."/>
        </authorList>
    </citation>
    <scope>NUCLEOTIDE SEQUENCE [LARGE SCALE GENOMIC DNA]</scope>
    <source>
        <strain evidence="2">KHC7</strain>
    </source>
</reference>
<dbReference type="EMBL" id="FNBX01000003">
    <property type="protein sequence ID" value="SDF30371.1"/>
    <property type="molecule type" value="Genomic_DNA"/>
</dbReference>